<keyword evidence="1" id="KW-0689">Ribosomal protein</keyword>
<accession>A0A0A9Y742</accession>
<feature type="non-terminal residue" evidence="1">
    <location>
        <position position="1"/>
    </location>
</feature>
<reference evidence="1" key="1">
    <citation type="journal article" date="2014" name="PLoS ONE">
        <title>Transcriptome-Based Identification of ABC Transporters in the Western Tarnished Plant Bug Lygus hesperus.</title>
        <authorList>
            <person name="Hull J.J."/>
            <person name="Chaney K."/>
            <person name="Geib S.M."/>
            <person name="Fabrick J.A."/>
            <person name="Brent C.S."/>
            <person name="Walsh D."/>
            <person name="Lavine L.C."/>
        </authorList>
    </citation>
    <scope>NUCLEOTIDE SEQUENCE</scope>
</reference>
<keyword evidence="1" id="KW-0808">Transferase</keyword>
<dbReference type="GO" id="GO:0008168">
    <property type="term" value="F:methyltransferase activity"/>
    <property type="evidence" value="ECO:0007669"/>
    <property type="project" value="UniProtKB-KW"/>
</dbReference>
<feature type="non-terminal residue" evidence="1">
    <location>
        <position position="168"/>
    </location>
</feature>
<dbReference type="EMBL" id="GBHO01015625">
    <property type="protein sequence ID" value="JAG27979.1"/>
    <property type="molecule type" value="Transcribed_RNA"/>
</dbReference>
<protein>
    <submittedName>
        <fullName evidence="1">Ribosomal protein L11 methyltransferase</fullName>
    </submittedName>
</protein>
<keyword evidence="1" id="KW-0489">Methyltransferase</keyword>
<dbReference type="GO" id="GO:0005840">
    <property type="term" value="C:ribosome"/>
    <property type="evidence" value="ECO:0007669"/>
    <property type="project" value="UniProtKB-KW"/>
</dbReference>
<dbReference type="GO" id="GO:0032259">
    <property type="term" value="P:methylation"/>
    <property type="evidence" value="ECO:0007669"/>
    <property type="project" value="UniProtKB-KW"/>
</dbReference>
<dbReference type="AlphaFoldDB" id="A0A0A9Y742"/>
<organism evidence="1">
    <name type="scientific">Lygus hesperus</name>
    <name type="common">Western plant bug</name>
    <dbReference type="NCBI Taxonomy" id="30085"/>
    <lineage>
        <taxon>Eukaryota</taxon>
        <taxon>Metazoa</taxon>
        <taxon>Ecdysozoa</taxon>
        <taxon>Arthropoda</taxon>
        <taxon>Hexapoda</taxon>
        <taxon>Insecta</taxon>
        <taxon>Pterygota</taxon>
        <taxon>Neoptera</taxon>
        <taxon>Paraneoptera</taxon>
        <taxon>Hemiptera</taxon>
        <taxon>Heteroptera</taxon>
        <taxon>Panheteroptera</taxon>
        <taxon>Cimicomorpha</taxon>
        <taxon>Miridae</taxon>
        <taxon>Mirini</taxon>
        <taxon>Lygus</taxon>
    </lineage>
</organism>
<proteinExistence type="predicted"/>
<reference evidence="1" key="2">
    <citation type="submission" date="2014-07" db="EMBL/GenBank/DDBJ databases">
        <authorList>
            <person name="Hull J."/>
        </authorList>
    </citation>
    <scope>NUCLEOTIDE SEQUENCE</scope>
</reference>
<keyword evidence="1" id="KW-0687">Ribonucleoprotein</keyword>
<name>A0A0A9Y742_LYGHE</name>
<gene>
    <name evidence="1" type="primary">prmA_3</name>
    <name evidence="1" type="ORF">CM83_98580</name>
</gene>
<sequence length="168" mass="18630">FVWKFGLTNVINFIFVMEDTIGLEKYYSLVIQDIALSASASSPNSEVLAFVVRSGDLILYGLKHGETDPVVRWIPWFDDVEKKLCAIAFNPDGGEGLILACYDQTFYVVPTLALLTIPSPGEDDSKAHDVLKLPNPFVADDGFIPSAIAWWVRHAAGVFYKALSNCWL</sequence>
<evidence type="ECO:0000313" key="1">
    <source>
        <dbReference type="EMBL" id="JAG27979.1"/>
    </source>
</evidence>